<dbReference type="EMBL" id="KB909805">
    <property type="protein sequence ID" value="EOB11763.1"/>
    <property type="molecule type" value="Genomic_DNA"/>
</dbReference>
<sequence length="59" mass="6948">MSSKLIMSVLLVLHNIFLLFIFNKTNTLFYPITSFIISFITPFITSFIIFLTNHFLLFI</sequence>
<dbReference type="AlphaFoldDB" id="R0MG83"/>
<evidence type="ECO:0000256" key="1">
    <source>
        <dbReference type="SAM" id="Phobius"/>
    </source>
</evidence>
<feature type="transmembrane region" description="Helical" evidence="1">
    <location>
        <begin position="28"/>
        <end position="51"/>
    </location>
</feature>
<proteinExistence type="predicted"/>
<feature type="transmembrane region" description="Helical" evidence="1">
    <location>
        <begin position="5"/>
        <end position="22"/>
    </location>
</feature>
<keyword evidence="1" id="KW-0812">Transmembrane</keyword>
<reference evidence="2 3" key="1">
    <citation type="journal article" date="2013" name="BMC Genomics">
        <title>Comparative genomics of parasitic silkworm microsporidia reveal an association between genome expansion and host adaptation.</title>
        <authorList>
            <person name="Pan G."/>
            <person name="Xu J."/>
            <person name="Li T."/>
            <person name="Xia Q."/>
            <person name="Liu S.L."/>
            <person name="Zhang G."/>
            <person name="Li S."/>
            <person name="Li C."/>
            <person name="Liu H."/>
            <person name="Yang L."/>
            <person name="Liu T."/>
            <person name="Zhang X."/>
            <person name="Wu Z."/>
            <person name="Fan W."/>
            <person name="Dang X."/>
            <person name="Xiang H."/>
            <person name="Tao M."/>
            <person name="Li Y."/>
            <person name="Hu J."/>
            <person name="Li Z."/>
            <person name="Lin L."/>
            <person name="Luo J."/>
            <person name="Geng L."/>
            <person name="Wang L."/>
            <person name="Long M."/>
            <person name="Wan Y."/>
            <person name="He N."/>
            <person name="Zhang Z."/>
            <person name="Lu C."/>
            <person name="Keeling P.J."/>
            <person name="Wang J."/>
            <person name="Xiang Z."/>
            <person name="Zhou Z."/>
        </authorList>
    </citation>
    <scope>NUCLEOTIDE SEQUENCE [LARGE SCALE GENOMIC DNA]</scope>
    <source>
        <strain evidence="3">CQ1 / CVCC 102059</strain>
    </source>
</reference>
<dbReference type="HOGENOM" id="CLU_2961393_0_0_1"/>
<evidence type="ECO:0000313" key="3">
    <source>
        <dbReference type="Proteomes" id="UP000016927"/>
    </source>
</evidence>
<organism evidence="2 3">
    <name type="scientific">Nosema bombycis (strain CQ1 / CVCC 102059)</name>
    <name type="common">Microsporidian parasite</name>
    <name type="synonym">Pebrine of silkworm</name>
    <dbReference type="NCBI Taxonomy" id="578461"/>
    <lineage>
        <taxon>Eukaryota</taxon>
        <taxon>Fungi</taxon>
        <taxon>Fungi incertae sedis</taxon>
        <taxon>Microsporidia</taxon>
        <taxon>Nosematidae</taxon>
        <taxon>Nosema</taxon>
    </lineage>
</organism>
<dbReference type="VEuPathDB" id="MicrosporidiaDB:NBO_898g0001"/>
<dbReference type="Proteomes" id="UP000016927">
    <property type="component" value="Unassembled WGS sequence"/>
</dbReference>
<keyword evidence="3" id="KW-1185">Reference proteome</keyword>
<protein>
    <submittedName>
        <fullName evidence="2">Uncharacterized protein</fullName>
    </submittedName>
</protein>
<keyword evidence="1" id="KW-0472">Membrane</keyword>
<gene>
    <name evidence="2" type="ORF">NBO_898g0001</name>
</gene>
<evidence type="ECO:0000313" key="2">
    <source>
        <dbReference type="EMBL" id="EOB11763.1"/>
    </source>
</evidence>
<accession>R0MG83</accession>
<keyword evidence="1" id="KW-1133">Transmembrane helix</keyword>
<name>R0MG83_NOSB1</name>